<name>A0A7C8I866_9PLEO</name>
<protein>
    <submittedName>
        <fullName evidence="3">Uncharacterized protein</fullName>
    </submittedName>
</protein>
<feature type="region of interest" description="Disordered" evidence="2">
    <location>
        <begin position="296"/>
        <end position="428"/>
    </location>
</feature>
<feature type="region of interest" description="Disordered" evidence="2">
    <location>
        <begin position="255"/>
        <end position="274"/>
    </location>
</feature>
<dbReference type="Proteomes" id="UP000481861">
    <property type="component" value="Unassembled WGS sequence"/>
</dbReference>
<sequence length="428" mass="47671">MPPSWLNIFKNKRDISPPVLRGKSWRSRPPLPRPPTPSPPESPRIPTTGLASLAQGSFLKHRTKWTPRRRRARTEEETKARRRRWRRWAIKTGRLTGDKVMTDIRKFMAEQKEVQRVAEETAKAKLEREADAIVAAAMKERQEAEAATLDGTESVAEHRLRLTKDNLAALASSGVDTIIEGPTWHRGNILGYPSKEEYDEVTQALARRYRAGVPKQPLGAPAKLTMANLAALESLPLGHVDKGFVERQNMSTVSVLGDSSPPLPRPGMPVARPQSLRNAAPLPVLSEVDVSLMPAPLRVNPSRRPQTLAPASVTHHRPQAKRDVRQQSQSADAEPPSPRTSRSSRQPPEPSRRAPPPPQALHSSQAPRPTRAPPPPPQVYKPSRAAIKSPQVAQRTARKTTAELLKERRGMDSRTREKSRQMLAPVYE</sequence>
<dbReference type="AlphaFoldDB" id="A0A7C8I866"/>
<organism evidence="3 4">
    <name type="scientific">Massariosphaeria phaeospora</name>
    <dbReference type="NCBI Taxonomy" id="100035"/>
    <lineage>
        <taxon>Eukaryota</taxon>
        <taxon>Fungi</taxon>
        <taxon>Dikarya</taxon>
        <taxon>Ascomycota</taxon>
        <taxon>Pezizomycotina</taxon>
        <taxon>Dothideomycetes</taxon>
        <taxon>Pleosporomycetidae</taxon>
        <taxon>Pleosporales</taxon>
        <taxon>Pleosporales incertae sedis</taxon>
        <taxon>Massariosphaeria</taxon>
    </lineage>
</organism>
<proteinExistence type="predicted"/>
<keyword evidence="4" id="KW-1185">Reference proteome</keyword>
<feature type="coiled-coil region" evidence="1">
    <location>
        <begin position="109"/>
        <end position="143"/>
    </location>
</feature>
<evidence type="ECO:0000313" key="4">
    <source>
        <dbReference type="Proteomes" id="UP000481861"/>
    </source>
</evidence>
<feature type="compositionally biased region" description="Pro residues" evidence="2">
    <location>
        <begin position="347"/>
        <end position="359"/>
    </location>
</feature>
<accession>A0A7C8I866</accession>
<gene>
    <name evidence="3" type="ORF">BDV95DRAFT_607745</name>
</gene>
<feature type="compositionally biased region" description="Basic and acidic residues" evidence="2">
    <location>
        <begin position="400"/>
        <end position="420"/>
    </location>
</feature>
<feature type="compositionally biased region" description="Pro residues" evidence="2">
    <location>
        <begin position="370"/>
        <end position="379"/>
    </location>
</feature>
<feature type="region of interest" description="Disordered" evidence="2">
    <location>
        <begin position="1"/>
        <end position="59"/>
    </location>
</feature>
<evidence type="ECO:0000256" key="1">
    <source>
        <dbReference type="SAM" id="Coils"/>
    </source>
</evidence>
<evidence type="ECO:0000313" key="3">
    <source>
        <dbReference type="EMBL" id="KAF2870591.1"/>
    </source>
</evidence>
<keyword evidence="1" id="KW-0175">Coiled coil</keyword>
<comment type="caution">
    <text evidence="3">The sequence shown here is derived from an EMBL/GenBank/DDBJ whole genome shotgun (WGS) entry which is preliminary data.</text>
</comment>
<reference evidence="3 4" key="1">
    <citation type="submission" date="2020-01" db="EMBL/GenBank/DDBJ databases">
        <authorList>
            <consortium name="DOE Joint Genome Institute"/>
            <person name="Haridas S."/>
            <person name="Albert R."/>
            <person name="Binder M."/>
            <person name="Bloem J."/>
            <person name="Labutti K."/>
            <person name="Salamov A."/>
            <person name="Andreopoulos B."/>
            <person name="Baker S.E."/>
            <person name="Barry K."/>
            <person name="Bills G."/>
            <person name="Bluhm B.H."/>
            <person name="Cannon C."/>
            <person name="Castanera R."/>
            <person name="Culley D.E."/>
            <person name="Daum C."/>
            <person name="Ezra D."/>
            <person name="Gonzalez J.B."/>
            <person name="Henrissat B."/>
            <person name="Kuo A."/>
            <person name="Liang C."/>
            <person name="Lipzen A."/>
            <person name="Lutzoni F."/>
            <person name="Magnuson J."/>
            <person name="Mondo S."/>
            <person name="Nolan M."/>
            <person name="Ohm R."/>
            <person name="Pangilinan J."/>
            <person name="Park H.-J.H."/>
            <person name="Ramirez L."/>
            <person name="Alfaro M."/>
            <person name="Sun H."/>
            <person name="Tritt A."/>
            <person name="Yoshinaga Y."/>
            <person name="Zwiers L.-H.L."/>
            <person name="Turgeon B.G."/>
            <person name="Goodwin S.B."/>
            <person name="Spatafora J.W."/>
            <person name="Crous P.W."/>
            <person name="Grigoriev I.V."/>
        </authorList>
    </citation>
    <scope>NUCLEOTIDE SEQUENCE [LARGE SCALE GENOMIC DNA]</scope>
    <source>
        <strain evidence="3 4">CBS 611.86</strain>
    </source>
</reference>
<dbReference type="EMBL" id="JAADJZ010000013">
    <property type="protein sequence ID" value="KAF2870591.1"/>
    <property type="molecule type" value="Genomic_DNA"/>
</dbReference>
<feature type="compositionally biased region" description="Pro residues" evidence="2">
    <location>
        <begin position="29"/>
        <end position="43"/>
    </location>
</feature>
<evidence type="ECO:0000256" key="2">
    <source>
        <dbReference type="SAM" id="MobiDB-lite"/>
    </source>
</evidence>